<evidence type="ECO:0000256" key="4">
    <source>
        <dbReference type="ARBA" id="ARBA00023136"/>
    </source>
</evidence>
<dbReference type="GO" id="GO:0071555">
    <property type="term" value="P:cell wall organization"/>
    <property type="evidence" value="ECO:0007669"/>
    <property type="project" value="UniProtKB-KW"/>
</dbReference>
<keyword evidence="5" id="KW-0325">Glycoprotein</keyword>
<evidence type="ECO:0000256" key="10">
    <source>
        <dbReference type="ARBA" id="ARBA00042373"/>
    </source>
</evidence>
<proteinExistence type="predicted"/>
<dbReference type="GO" id="GO:0009986">
    <property type="term" value="C:cell surface"/>
    <property type="evidence" value="ECO:0007669"/>
    <property type="project" value="TreeGrafter"/>
</dbReference>
<dbReference type="PROSITE" id="PS51257">
    <property type="entry name" value="PROKAR_LIPOPROTEIN"/>
    <property type="match status" value="1"/>
</dbReference>
<evidence type="ECO:0000256" key="5">
    <source>
        <dbReference type="ARBA" id="ARBA00023180"/>
    </source>
</evidence>
<reference evidence="13 14" key="1">
    <citation type="submission" date="2020-04" db="EMBL/GenBank/DDBJ databases">
        <title>Vibrio sp. SM6, a novel species isolated from seawater.</title>
        <authorList>
            <person name="Wang X."/>
        </authorList>
    </citation>
    <scope>NUCLEOTIDE SEQUENCE [LARGE SCALE GENOMIC DNA]</scope>
    <source>
        <strain evidence="13 14">SM6</strain>
    </source>
</reference>
<keyword evidence="4" id="KW-0472">Membrane</keyword>
<evidence type="ECO:0000256" key="3">
    <source>
        <dbReference type="ARBA" id="ARBA00022801"/>
    </source>
</evidence>
<evidence type="ECO:0000256" key="9">
    <source>
        <dbReference type="ARBA" id="ARBA00037649"/>
    </source>
</evidence>
<evidence type="ECO:0000256" key="12">
    <source>
        <dbReference type="SAM" id="MobiDB-lite"/>
    </source>
</evidence>
<keyword evidence="3" id="KW-0378">Hydrolase</keyword>
<gene>
    <name evidence="13" type="ORF">HGP28_17680</name>
</gene>
<dbReference type="InterPro" id="IPR017853">
    <property type="entry name" value="GH"/>
</dbReference>
<keyword evidence="2" id="KW-1003">Cell membrane</keyword>
<comment type="subcellular location">
    <subcellularLocation>
        <location evidence="1">Cell membrane</location>
    </subcellularLocation>
</comment>
<dbReference type="AlphaFoldDB" id="A0A7X8YIS0"/>
<evidence type="ECO:0000256" key="2">
    <source>
        <dbReference type="ARBA" id="ARBA00022475"/>
    </source>
</evidence>
<comment type="function">
    <text evidence="9">Glucanases play a role in cell expansion during growth, in cell-cell fusion during mating, and in spore release during sporulation. This enzyme may be involved in beta-glucan degradation. Active on laminarin and lichenan.</text>
</comment>
<evidence type="ECO:0000256" key="1">
    <source>
        <dbReference type="ARBA" id="ARBA00004236"/>
    </source>
</evidence>
<protein>
    <recommendedName>
        <fullName evidence="11">Endo-1,3-beta-glucanase btgC</fullName>
    </recommendedName>
    <alternativeName>
        <fullName evidence="10">Laminarinase btgC</fullName>
    </alternativeName>
</protein>
<sequence>MKSFKLKTTALLGFAMAIAGCGDEIIGEPSNPGVGPTPPPSVELAPQPQAANAPKSANGDVLLGNPEYKAVSYGAWRTNARIDGATVPSVEQQKEDMKILSALGIKVIRTYNTQGYTGLDGKTEAQNLLQAISELKQDDPSFEMYVILGIWIDALNSWSDKTPDATQNNPVNYDEVAAAKELALAYPDIIKVIAVGNEAMVEWAPYHVTPKVILEHVNDLQSWKKNADTTKDIWITTSENHAVWAGLDGNGNYEEQAYLKQLIKAVDYVSLHTYAHHDTLHSPTFKEEWKIPVSQQHLSKEEQIDYSMDIVHDYTVSQIQVAQAFINNIDPTKQIHIGETGWSTISTDGYGAGGTQAADEYKQKIFHDNMRDFSNDFGASLFYFQAFDEPWKGDTSNVNHSEQHFGLIDINCNVKHLEWNSVTKLNKLGLTRDCPTGAFTASFGGDLPTLMESVLTPPHVAEVAPPPEGTFEVLGDTLFDGAQAFGWETPITAWAGVDNATGILTVATLPDGAKEWGWGIGVANPSQNIDLTGYTKLTFKVRGVVSDESVMAEFPFFVGFQSTAGNHWIKFNTGDYTLNGSWQTVTVNVNNFSGKPTMNDVNTPFSVSSIDEVWDPSKLTKSNIEFKEIAWLK</sequence>
<dbReference type="GO" id="GO:0000272">
    <property type="term" value="P:polysaccharide catabolic process"/>
    <property type="evidence" value="ECO:0007669"/>
    <property type="project" value="UniProtKB-KW"/>
</dbReference>
<organism evidence="13 14">
    <name type="scientific">Vibrio agarilyticus</name>
    <dbReference type="NCBI Taxonomy" id="2726741"/>
    <lineage>
        <taxon>Bacteria</taxon>
        <taxon>Pseudomonadati</taxon>
        <taxon>Pseudomonadota</taxon>
        <taxon>Gammaproteobacteria</taxon>
        <taxon>Vibrionales</taxon>
        <taxon>Vibrionaceae</taxon>
        <taxon>Vibrio</taxon>
    </lineage>
</organism>
<evidence type="ECO:0000256" key="8">
    <source>
        <dbReference type="ARBA" id="ARBA00023326"/>
    </source>
</evidence>
<keyword evidence="7" id="KW-0961">Cell wall biogenesis/degradation</keyword>
<dbReference type="PANTHER" id="PTHR16631">
    <property type="entry name" value="GLUCAN 1,3-BETA-GLUCOSIDASE"/>
    <property type="match status" value="1"/>
</dbReference>
<dbReference type="Gene3D" id="2.60.120.430">
    <property type="entry name" value="Galactose-binding lectin"/>
    <property type="match status" value="1"/>
</dbReference>
<name>A0A7X8YIS0_9VIBR</name>
<keyword evidence="8" id="KW-0624">Polysaccharide degradation</keyword>
<dbReference type="Gene3D" id="3.20.20.80">
    <property type="entry name" value="Glycosidases"/>
    <property type="match status" value="1"/>
</dbReference>
<dbReference type="Proteomes" id="UP000535589">
    <property type="component" value="Unassembled WGS sequence"/>
</dbReference>
<evidence type="ECO:0000256" key="11">
    <source>
        <dbReference type="ARBA" id="ARBA00043078"/>
    </source>
</evidence>
<dbReference type="PANTHER" id="PTHR16631:SF17">
    <property type="entry name" value="GLUCAN ENDO-1,3-BETA-GLUCOSIDASE BTGC"/>
    <property type="match status" value="1"/>
</dbReference>
<accession>A0A7X8YIS0</accession>
<evidence type="ECO:0000256" key="6">
    <source>
        <dbReference type="ARBA" id="ARBA00023277"/>
    </source>
</evidence>
<comment type="caution">
    <text evidence="13">The sequence shown here is derived from an EMBL/GenBank/DDBJ whole genome shotgun (WGS) entry which is preliminary data.</text>
</comment>
<keyword evidence="14" id="KW-1185">Reference proteome</keyword>
<evidence type="ECO:0000313" key="14">
    <source>
        <dbReference type="Proteomes" id="UP000535589"/>
    </source>
</evidence>
<evidence type="ECO:0000313" key="13">
    <source>
        <dbReference type="EMBL" id="NLS14692.1"/>
    </source>
</evidence>
<dbReference type="GO" id="GO:0005576">
    <property type="term" value="C:extracellular region"/>
    <property type="evidence" value="ECO:0007669"/>
    <property type="project" value="TreeGrafter"/>
</dbReference>
<dbReference type="SUPFAM" id="SSF51445">
    <property type="entry name" value="(Trans)glycosidases"/>
    <property type="match status" value="1"/>
</dbReference>
<dbReference type="EMBL" id="JABAIK010000027">
    <property type="protein sequence ID" value="NLS14692.1"/>
    <property type="molecule type" value="Genomic_DNA"/>
</dbReference>
<dbReference type="GO" id="GO:0005886">
    <property type="term" value="C:plasma membrane"/>
    <property type="evidence" value="ECO:0007669"/>
    <property type="project" value="UniProtKB-SubCell"/>
</dbReference>
<keyword evidence="6" id="KW-0119">Carbohydrate metabolism</keyword>
<dbReference type="RefSeq" id="WP_168837785.1">
    <property type="nucleotide sequence ID" value="NZ_JABAIK010000027.1"/>
</dbReference>
<dbReference type="InterPro" id="IPR050732">
    <property type="entry name" value="Beta-glucan_modifiers"/>
</dbReference>
<feature type="region of interest" description="Disordered" evidence="12">
    <location>
        <begin position="28"/>
        <end position="58"/>
    </location>
</feature>
<evidence type="ECO:0000256" key="7">
    <source>
        <dbReference type="ARBA" id="ARBA00023316"/>
    </source>
</evidence>
<dbReference type="GO" id="GO:0042973">
    <property type="term" value="F:glucan endo-1,3-beta-D-glucosidase activity"/>
    <property type="evidence" value="ECO:0007669"/>
    <property type="project" value="TreeGrafter"/>
</dbReference>